<dbReference type="NCBIfam" id="TIGR04056">
    <property type="entry name" value="OMP_RagA_SusC"/>
    <property type="match status" value="1"/>
</dbReference>
<dbReference type="InterPro" id="IPR036942">
    <property type="entry name" value="Beta-barrel_TonB_sf"/>
</dbReference>
<reference evidence="12 13" key="3">
    <citation type="submission" date="2020-02" db="EMBL/GenBank/DDBJ databases">
        <title>Flavobacterium profundi sp. nov., isolated from a deep-sea seamount.</title>
        <authorList>
            <person name="Zhang D.-C."/>
        </authorList>
    </citation>
    <scope>NUCLEOTIDE SEQUENCE [LARGE SCALE GENOMIC DNA]</scope>
    <source>
        <strain evidence="12 13">EC11</strain>
    </source>
</reference>
<keyword evidence="5 9" id="KW-0798">TonB box</keyword>
<name>A0ABX0IMR2_9FLAO</name>
<evidence type="ECO:0000313" key="13">
    <source>
        <dbReference type="Proteomes" id="UP000817854"/>
    </source>
</evidence>
<feature type="domain" description="TonB-dependent receptor plug" evidence="11">
    <location>
        <begin position="128"/>
        <end position="221"/>
    </location>
</feature>
<organism evidence="12 13">
    <name type="scientific">Flavobacterium jejuense</name>
    <dbReference type="NCBI Taxonomy" id="1544455"/>
    <lineage>
        <taxon>Bacteria</taxon>
        <taxon>Pseudomonadati</taxon>
        <taxon>Bacteroidota</taxon>
        <taxon>Flavobacteriia</taxon>
        <taxon>Flavobacteriales</taxon>
        <taxon>Flavobacteriaceae</taxon>
        <taxon>Flavobacterium</taxon>
    </lineage>
</organism>
<gene>
    <name evidence="12" type="ORF">FIA58_004220</name>
</gene>
<dbReference type="InterPro" id="IPR008969">
    <property type="entry name" value="CarboxyPept-like_regulatory"/>
</dbReference>
<comment type="subcellular location">
    <subcellularLocation>
        <location evidence="1 8">Cell outer membrane</location>
        <topology evidence="1 8">Multi-pass membrane protein</topology>
    </subcellularLocation>
</comment>
<dbReference type="SUPFAM" id="SSF56935">
    <property type="entry name" value="Porins"/>
    <property type="match status" value="1"/>
</dbReference>
<keyword evidence="7 8" id="KW-0998">Cell outer membrane</keyword>
<evidence type="ECO:0000256" key="5">
    <source>
        <dbReference type="ARBA" id="ARBA00023077"/>
    </source>
</evidence>
<evidence type="ECO:0000313" key="12">
    <source>
        <dbReference type="EMBL" id="NHN24876.1"/>
    </source>
</evidence>
<keyword evidence="4 8" id="KW-0812">Transmembrane</keyword>
<dbReference type="Pfam" id="PF07715">
    <property type="entry name" value="Plug"/>
    <property type="match status" value="1"/>
</dbReference>
<dbReference type="Pfam" id="PF13715">
    <property type="entry name" value="CarbopepD_reg_2"/>
    <property type="match status" value="1"/>
</dbReference>
<comment type="similarity">
    <text evidence="8 9">Belongs to the TonB-dependent receptor family.</text>
</comment>
<reference evidence="13" key="1">
    <citation type="submission" date="2019-05" db="EMBL/GenBank/DDBJ databases">
        <title>Flavobacterium profundi sp. nov., isolated from a deep-sea seamount.</title>
        <authorList>
            <person name="Zhang D.-C."/>
        </authorList>
    </citation>
    <scope>NUCLEOTIDE SEQUENCE [LARGE SCALE GENOMIC DNA]</scope>
    <source>
        <strain evidence="13">EC11</strain>
    </source>
</reference>
<evidence type="ECO:0000256" key="4">
    <source>
        <dbReference type="ARBA" id="ARBA00022692"/>
    </source>
</evidence>
<protein>
    <submittedName>
        <fullName evidence="12">TonB-dependent receptor</fullName>
    </submittedName>
</protein>
<dbReference type="NCBIfam" id="TIGR04057">
    <property type="entry name" value="SusC_RagA_signa"/>
    <property type="match status" value="1"/>
</dbReference>
<comment type="caution">
    <text evidence="12">The sequence shown here is derived from an EMBL/GenBank/DDBJ whole genome shotgun (WGS) entry which is preliminary data.</text>
</comment>
<evidence type="ECO:0000256" key="2">
    <source>
        <dbReference type="ARBA" id="ARBA00022448"/>
    </source>
</evidence>
<dbReference type="InterPro" id="IPR039426">
    <property type="entry name" value="TonB-dep_rcpt-like"/>
</dbReference>
<dbReference type="Gene3D" id="2.170.130.10">
    <property type="entry name" value="TonB-dependent receptor, plug domain"/>
    <property type="match status" value="1"/>
</dbReference>
<evidence type="ECO:0000256" key="3">
    <source>
        <dbReference type="ARBA" id="ARBA00022452"/>
    </source>
</evidence>
<evidence type="ECO:0000256" key="7">
    <source>
        <dbReference type="ARBA" id="ARBA00023237"/>
    </source>
</evidence>
<dbReference type="InterPro" id="IPR023997">
    <property type="entry name" value="TonB-dep_OMP_SusC/RagA_CS"/>
</dbReference>
<evidence type="ECO:0000259" key="10">
    <source>
        <dbReference type="Pfam" id="PF00593"/>
    </source>
</evidence>
<dbReference type="Gene3D" id="2.40.170.20">
    <property type="entry name" value="TonB-dependent receptor, beta-barrel domain"/>
    <property type="match status" value="1"/>
</dbReference>
<keyword evidence="2 8" id="KW-0813">Transport</keyword>
<keyword evidence="12" id="KW-0675">Receptor</keyword>
<dbReference type="EMBL" id="VEVQ02000002">
    <property type="protein sequence ID" value="NHN24876.1"/>
    <property type="molecule type" value="Genomic_DNA"/>
</dbReference>
<dbReference type="Gene3D" id="2.60.40.1120">
    <property type="entry name" value="Carboxypeptidase-like, regulatory domain"/>
    <property type="match status" value="1"/>
</dbReference>
<dbReference type="Pfam" id="PF00593">
    <property type="entry name" value="TonB_dep_Rec_b-barrel"/>
    <property type="match status" value="1"/>
</dbReference>
<dbReference type="InterPro" id="IPR023996">
    <property type="entry name" value="TonB-dep_OMP_SusC/RagA"/>
</dbReference>
<reference evidence="12 13" key="2">
    <citation type="submission" date="2019-05" db="EMBL/GenBank/DDBJ databases">
        <authorList>
            <person name="Lianzixin W."/>
        </authorList>
    </citation>
    <scope>NUCLEOTIDE SEQUENCE [LARGE SCALE GENOMIC DNA]</scope>
    <source>
        <strain evidence="12 13">EC11</strain>
    </source>
</reference>
<dbReference type="InterPro" id="IPR037066">
    <property type="entry name" value="Plug_dom_sf"/>
</dbReference>
<dbReference type="InterPro" id="IPR000531">
    <property type="entry name" value="Beta-barrel_TonB"/>
</dbReference>
<evidence type="ECO:0000256" key="8">
    <source>
        <dbReference type="PROSITE-ProRule" id="PRU01360"/>
    </source>
</evidence>
<evidence type="ECO:0000256" key="9">
    <source>
        <dbReference type="RuleBase" id="RU003357"/>
    </source>
</evidence>
<sequence length="1025" mass="111987">MKKINLIIVICIFNIFGALAQTKVKGIVVSKADGFPIASATIIPNGKVIKGASTDFDGKFELDLSLENGTIKITYLGYKELVVSYSGNQTLNIVLEEETNSLEEVVLIGYGSSKKGDITTAISKIEDIKSIASRPVNNTADFLQGRSPGVTVLSEGGDPNATPKIVIRGIGSLSSNEAPLTVVDGVPYYGPAINPNDIASISILKDAASASIYGAQAASGVIVIETKKGRIGKPQISFDSFTAFQTATNLPTPLNAQQQNDVYNLAADNGGTPRQDTFNSAVNTWGQTTRTNWIDEVFRTAPMYNGNLNISGATDHVNYMTSFGYNKKEGVLIGNNFERYSFRVKTDVKLTDKVTVGENVYFSRSAANGFAETSGNTQGVITNAMQFPSAAPVYDSDGNFSGTVPSDRPDLLTYAGAYGDIYNPVALLIRPTTASPTSYLKANTFLKYNIIEGLNFTTTYSYGLTNENYKRFKPRIPEIGRTNTQNSLTQSNATTNRWIWDNQLSYVKSFGNHNINATAIYSAQKTNYESFGAVGYDFDNESNFNQYLGNASNTSHAAELSSSVYKDALTSAIGRVMYNYKNKYFLTGSIRRDQSSRLAKENQVGYFPSVSAGWSISEEDFFKVDKVNNLKIRASWGQIGNINSVGYYSFDVPLGSRQVIINSNGDLNAQGIYLSQLSNTNLTWETSESYDLGLDATLFDQKLALTVDYFKKTTKGMILPGLEDSHQGADAPYVNAGKVDNTGLEFSATYTDAIGKLNYSISANASTLKNKLINLDGYNNTGIDYVAHNDNYRDVLLPFRSQIGEQLFSNYLVPYLGIFQSQAEIDAYTKDGNLIQPNAVPGDFKFADTNNDGKIDVKDKKSMGSYLPKVTYNFSLNLDYKGFDLGLIFQGVGKVNVFNASKYTFYNAGNGGYNLESGVLSAWTPTNTNTDIPRVSTADPNNNFQTNSSWYLENGAYLRVKNITLGYTLPENIFRGTSLRLYISAENLFAFTNYSGLNPEVGGRGLDLAKYPVPRVISTGLSVKL</sequence>
<dbReference type="PROSITE" id="PS52016">
    <property type="entry name" value="TONB_DEPENDENT_REC_3"/>
    <property type="match status" value="1"/>
</dbReference>
<keyword evidence="3 8" id="KW-1134">Transmembrane beta strand</keyword>
<dbReference type="InterPro" id="IPR012910">
    <property type="entry name" value="Plug_dom"/>
</dbReference>
<dbReference type="SUPFAM" id="SSF49464">
    <property type="entry name" value="Carboxypeptidase regulatory domain-like"/>
    <property type="match status" value="1"/>
</dbReference>
<keyword evidence="6 8" id="KW-0472">Membrane</keyword>
<proteinExistence type="inferred from homology"/>
<evidence type="ECO:0000259" key="11">
    <source>
        <dbReference type="Pfam" id="PF07715"/>
    </source>
</evidence>
<accession>A0ABX0IMR2</accession>
<keyword evidence="13" id="KW-1185">Reference proteome</keyword>
<evidence type="ECO:0000256" key="1">
    <source>
        <dbReference type="ARBA" id="ARBA00004571"/>
    </source>
</evidence>
<dbReference type="RefSeq" id="WP_140960389.1">
    <property type="nucleotide sequence ID" value="NZ_VEVQ02000002.1"/>
</dbReference>
<evidence type="ECO:0000256" key="6">
    <source>
        <dbReference type="ARBA" id="ARBA00023136"/>
    </source>
</evidence>
<dbReference type="Proteomes" id="UP000817854">
    <property type="component" value="Unassembled WGS sequence"/>
</dbReference>
<feature type="domain" description="TonB-dependent receptor-like beta-barrel" evidence="10">
    <location>
        <begin position="437"/>
        <end position="988"/>
    </location>
</feature>